<keyword evidence="2" id="KW-1185">Reference proteome</keyword>
<sequence length="138" mass="15181">MGTLESSAASIGFYGDDLDPAEITRSLGGEPTVGVARGETWTNDYGREITAKTGSWRLVADRQEPADLDWKIRQLFSGLNDDLQAWRSLAGRYRGRVFCGLFLATSNDGLTLQPETLRMIGERGLVVDLDIYGPIKPD</sequence>
<dbReference type="AlphaFoldDB" id="A0A7W6NP88"/>
<organism evidence="1 2">
    <name type="scientific">Brevundimonas lenta</name>
    <dbReference type="NCBI Taxonomy" id="424796"/>
    <lineage>
        <taxon>Bacteria</taxon>
        <taxon>Pseudomonadati</taxon>
        <taxon>Pseudomonadota</taxon>
        <taxon>Alphaproteobacteria</taxon>
        <taxon>Caulobacterales</taxon>
        <taxon>Caulobacteraceae</taxon>
        <taxon>Brevundimonas</taxon>
    </lineage>
</organism>
<dbReference type="InterPro" id="IPR025459">
    <property type="entry name" value="DUF4279"/>
</dbReference>
<dbReference type="EMBL" id="JACIDM010000001">
    <property type="protein sequence ID" value="MBB4081905.1"/>
    <property type="molecule type" value="Genomic_DNA"/>
</dbReference>
<gene>
    <name evidence="1" type="ORF">GGR12_000744</name>
</gene>
<evidence type="ECO:0000313" key="1">
    <source>
        <dbReference type="EMBL" id="MBB4081905.1"/>
    </source>
</evidence>
<dbReference type="RefSeq" id="WP_183203038.1">
    <property type="nucleotide sequence ID" value="NZ_BAAAER010000004.1"/>
</dbReference>
<evidence type="ECO:0000313" key="2">
    <source>
        <dbReference type="Proteomes" id="UP000529946"/>
    </source>
</evidence>
<comment type="caution">
    <text evidence="1">The sequence shown here is derived from an EMBL/GenBank/DDBJ whole genome shotgun (WGS) entry which is preliminary data.</text>
</comment>
<proteinExistence type="predicted"/>
<accession>A0A7W6NP88</accession>
<dbReference type="Pfam" id="PF14106">
    <property type="entry name" value="DUF4279"/>
    <property type="match status" value="1"/>
</dbReference>
<evidence type="ECO:0008006" key="3">
    <source>
        <dbReference type="Google" id="ProtNLM"/>
    </source>
</evidence>
<reference evidence="1 2" key="1">
    <citation type="submission" date="2020-08" db="EMBL/GenBank/DDBJ databases">
        <title>Genomic Encyclopedia of Type Strains, Phase IV (KMG-IV): sequencing the most valuable type-strain genomes for metagenomic binning, comparative biology and taxonomic classification.</title>
        <authorList>
            <person name="Goeker M."/>
        </authorList>
    </citation>
    <scope>NUCLEOTIDE SEQUENCE [LARGE SCALE GENOMIC DNA]</scope>
    <source>
        <strain evidence="1 2">DSM 23960</strain>
    </source>
</reference>
<name>A0A7W6NP88_9CAUL</name>
<protein>
    <recommendedName>
        <fullName evidence="3">DUF4279 domain-containing protein</fullName>
    </recommendedName>
</protein>
<dbReference type="Proteomes" id="UP000529946">
    <property type="component" value="Unassembled WGS sequence"/>
</dbReference>